<feature type="active site" description="GMP-histidine intermediate" evidence="16">
    <location>
        <position position="911"/>
    </location>
</feature>
<accession>D0MEV6</accession>
<dbReference type="GO" id="GO:0046872">
    <property type="term" value="F:metal ion binding"/>
    <property type="evidence" value="ECO:0007669"/>
    <property type="project" value="UniProtKB-UniRule"/>
</dbReference>
<keyword evidence="22" id="KW-1185">Reference proteome</keyword>
<evidence type="ECO:0000259" key="20">
    <source>
        <dbReference type="PROSITE" id="PS50819"/>
    </source>
</evidence>
<evidence type="ECO:0000313" key="21">
    <source>
        <dbReference type="EMBL" id="ACY47406.1"/>
    </source>
</evidence>
<evidence type="ECO:0000256" key="4">
    <source>
        <dbReference type="ARBA" id="ARBA00022723"/>
    </source>
</evidence>
<dbReference type="GO" id="GO:0004519">
    <property type="term" value="F:endonuclease activity"/>
    <property type="evidence" value="ECO:0007669"/>
    <property type="project" value="UniProtKB-KW"/>
</dbReference>
<feature type="binding site" evidence="17">
    <location>
        <position position="892"/>
    </location>
    <ligand>
        <name>GMP</name>
        <dbReference type="ChEBI" id="CHEBI:58115"/>
    </ligand>
</feature>
<dbReference type="Pfam" id="PF01139">
    <property type="entry name" value="RtcB"/>
    <property type="match status" value="2"/>
</dbReference>
<dbReference type="eggNOG" id="COG1690">
    <property type="taxonomic scope" value="Bacteria"/>
</dbReference>
<sequence length="988" mass="111856">MAELRFVKIHDYLWEIPRTGGMRVPARIYASEKILRELKEDQAPQQAVNVAHLPGIVKYSLAMPDIHWGYGFPIGGVAAFDLDEGVISPGGVGYDINCLTGEARVLHAHGYYRTIAEIVEAGTNDPLCSYRFAVRRPESARIIYRFGETPRTRVWRVWTRGGDTVEATEDHPFWTPQGMVPLRELRPGDRVAFCPFEGVPYEAPSSETILSPEAFWEALRQLGIPDRGRRYRQLVRYLTRRGLLPLRYDSPALPLLCKLLGYLLGDGTCYRERNGRIRLVAYGRAEDLEAMRHDLEALGVRAARLRRRRRRHRVQTVYRPYAFEREEVSLHITSRAFALLLVALGMPIGDRTAQDFEAPAWLERAPRWQKRLFLAGLFGAELSAPRLMSGHARTFATPVLTLTKRAPFAESGRRFLETLARWAAELGVRTQAIEARRELLATGERVRWQWRMASDPASLRALWGRIGYEYNFRRQHEAACALQYVKYKEQVVRQRQEAVRLLRRWRAAGVSVGEATRRLADQDINRRFVERTYYEQRGDTPRIGDAVCSYAAFRRERQNGQEPLGCVWEEIVRIEPVERPELRVYDLTVDHPDHNFIANGFVVSNCGVRLLASRLTYEEVEPHLERLVEMLFRRVPTGVGASGALRVSKQELRRVAVEGAHWAVRHGFGSEVDLEFIEENGRIEGADPAAVSERAYERGADQLGTLGSGNHFLEVGYVAQIFDDEAARVMGLFPGQVTVIIHTGSRGFGYQICDDYLAVMDRALARYHIRLPDRQLACAPLRSPEGQQYLAAMRCGINFAFANRQIIAHNTRKAFAEALGMREEDIGLRTVYEVAHNIAKIEEHTIDGERRRVCVHRKGATRAFPPGHSQIPAAYRSIGQPVLIPGDMGRYSYVLVGTEQAMQETFGSTCHGAGRQLSRTKAKKVASGRHVAEELRARGIIVRGASIRTINEEIPEAYKDVAEVVEVCHRAGISRKVAQLRPIGCIKG</sequence>
<comment type="subunit">
    <text evidence="19">Monomer.</text>
</comment>
<dbReference type="Gene3D" id="3.10.28.10">
    <property type="entry name" value="Homing endonucleases"/>
    <property type="match status" value="1"/>
</dbReference>
<feature type="binding site" evidence="18">
    <location>
        <position position="836"/>
    </location>
    <ligand>
        <name>Mn(2+)</name>
        <dbReference type="ChEBI" id="CHEBI:29035"/>
        <label>2</label>
    </ligand>
</feature>
<comment type="catalytic activity">
    <reaction evidence="14">
        <text>a 3'-end 3'-phospho-ribonucleotide-RNA + a 5'-end dephospho-ribonucleoside-RNA + GTP = a ribonucleotidyl-ribonucleotide-RNA + GMP + diphosphate</text>
        <dbReference type="Rhea" id="RHEA:68076"/>
        <dbReference type="Rhea" id="RHEA-COMP:10463"/>
        <dbReference type="Rhea" id="RHEA-COMP:13936"/>
        <dbReference type="Rhea" id="RHEA-COMP:17355"/>
        <dbReference type="ChEBI" id="CHEBI:33019"/>
        <dbReference type="ChEBI" id="CHEBI:37565"/>
        <dbReference type="ChEBI" id="CHEBI:58115"/>
        <dbReference type="ChEBI" id="CHEBI:83062"/>
        <dbReference type="ChEBI" id="CHEBI:138284"/>
        <dbReference type="ChEBI" id="CHEBI:173118"/>
        <dbReference type="EC" id="6.5.1.8"/>
    </reaction>
</comment>
<dbReference type="FunFam" id="3.90.1860.10:FF:000001">
    <property type="entry name" value="tRNA-splicing ligase RtcB homolog"/>
    <property type="match status" value="1"/>
</dbReference>
<evidence type="ECO:0000256" key="8">
    <source>
        <dbReference type="ARBA" id="ARBA00022801"/>
    </source>
</evidence>
<dbReference type="SUPFAM" id="SSF51294">
    <property type="entry name" value="Hedgehog/intein (Hint) domain"/>
    <property type="match status" value="1"/>
</dbReference>
<dbReference type="NCBIfam" id="TIGR01445">
    <property type="entry name" value="intein_Nterm"/>
    <property type="match status" value="1"/>
</dbReference>
<dbReference type="InterPro" id="IPR030934">
    <property type="entry name" value="Intein_C"/>
</dbReference>
<dbReference type="PANTHER" id="PTHR11118">
    <property type="entry name" value="RNA-SPLICING LIGASE RTCB HOMOLOG"/>
    <property type="match status" value="1"/>
</dbReference>
<dbReference type="InterPro" id="IPR053454">
    <property type="entry name" value="RtcB_ligase"/>
</dbReference>
<dbReference type="HOGENOM" id="CLU_012374_0_0_10"/>
<keyword evidence="8" id="KW-0378">Hydrolase</keyword>
<dbReference type="InterPro" id="IPR003587">
    <property type="entry name" value="Hint_dom_N"/>
</dbReference>
<name>D0MEV6_RHOM4</name>
<keyword evidence="7" id="KW-0692">RNA repair</keyword>
<keyword evidence="11" id="KW-0651">Protein splicing</keyword>
<organism evidence="21 22">
    <name type="scientific">Rhodothermus marinus (strain ATCC 43812 / DSM 4252 / R-10)</name>
    <name type="common">Rhodothermus obamensis</name>
    <dbReference type="NCBI Taxonomy" id="518766"/>
    <lineage>
        <taxon>Bacteria</taxon>
        <taxon>Pseudomonadati</taxon>
        <taxon>Rhodothermota</taxon>
        <taxon>Rhodothermia</taxon>
        <taxon>Rhodothermales</taxon>
        <taxon>Rhodothermaceae</taxon>
        <taxon>Rhodothermus</taxon>
    </lineage>
</organism>
<dbReference type="Gene3D" id="2.170.16.10">
    <property type="entry name" value="Hedgehog/Intein (Hint) domain"/>
    <property type="match status" value="1"/>
</dbReference>
<dbReference type="NCBIfam" id="TIGR01443">
    <property type="entry name" value="intein_Cterm"/>
    <property type="match status" value="1"/>
</dbReference>
<dbReference type="OrthoDB" id="9802323at2"/>
<dbReference type="InterPro" id="IPR036025">
    <property type="entry name" value="RtcB-like_sf"/>
</dbReference>
<dbReference type="InterPro" id="IPR036844">
    <property type="entry name" value="Hint_dom_sf"/>
</dbReference>
<dbReference type="GO" id="GO:0016787">
    <property type="term" value="F:hydrolase activity"/>
    <property type="evidence" value="ECO:0007669"/>
    <property type="project" value="UniProtKB-KW"/>
</dbReference>
<dbReference type="RefSeq" id="WP_012843018.1">
    <property type="nucleotide sequence ID" value="NC_013501.1"/>
</dbReference>
<evidence type="ECO:0000256" key="11">
    <source>
        <dbReference type="ARBA" id="ARBA00023000"/>
    </source>
</evidence>
<feature type="binding site" evidence="17">
    <location>
        <begin position="836"/>
        <end position="837"/>
    </location>
    <ligand>
        <name>GMP</name>
        <dbReference type="ChEBI" id="CHEBI:58115"/>
    </ligand>
</feature>
<dbReference type="Gene3D" id="3.90.1860.10">
    <property type="entry name" value="tRNA-splicing ligase RtcB"/>
    <property type="match status" value="2"/>
</dbReference>
<proteinExistence type="inferred from homology"/>
<dbReference type="eggNOG" id="COG1372">
    <property type="taxonomic scope" value="Bacteria"/>
</dbReference>
<dbReference type="PRINTS" id="PR00379">
    <property type="entry name" value="INTEIN"/>
</dbReference>
<evidence type="ECO:0000256" key="5">
    <source>
        <dbReference type="ARBA" id="ARBA00022741"/>
    </source>
</evidence>
<feature type="domain" description="DOD-type homing endonuclease" evidence="20">
    <location>
        <begin position="259"/>
        <end position="428"/>
    </location>
</feature>
<dbReference type="InterPro" id="IPR003586">
    <property type="entry name" value="Hint_dom_C"/>
</dbReference>
<dbReference type="PANTHER" id="PTHR11118:SF1">
    <property type="entry name" value="RNA-SPLICING LIGASE RTCB HOMOLOG"/>
    <property type="match status" value="1"/>
</dbReference>
<evidence type="ECO:0000256" key="3">
    <source>
        <dbReference type="ARBA" id="ARBA00022722"/>
    </source>
</evidence>
<keyword evidence="4 18" id="KW-0479">Metal-binding</keyword>
<feature type="binding site" evidence="18">
    <location>
        <position position="742"/>
    </location>
    <ligand>
        <name>Mn(2+)</name>
        <dbReference type="ChEBI" id="CHEBI:29035"/>
        <label>2</label>
    </ligand>
</feature>
<dbReference type="AlphaFoldDB" id="D0MEV6"/>
<evidence type="ECO:0000256" key="1">
    <source>
        <dbReference type="ARBA" id="ARBA00008071"/>
    </source>
</evidence>
<dbReference type="GO" id="GO:0170057">
    <property type="term" value="F:RNA ligase (GTP) activity"/>
    <property type="evidence" value="ECO:0007669"/>
    <property type="project" value="UniProtKB-EC"/>
</dbReference>
<dbReference type="InterPro" id="IPR006142">
    <property type="entry name" value="INTEIN"/>
</dbReference>
<dbReference type="NCBIfam" id="NF038162">
    <property type="entry name" value="RctB_rel_intein"/>
    <property type="match status" value="1"/>
</dbReference>
<dbReference type="PROSITE" id="PS50817">
    <property type="entry name" value="INTEIN_N_TER"/>
    <property type="match status" value="1"/>
</dbReference>
<feature type="binding site" evidence="17">
    <location>
        <begin position="911"/>
        <end position="914"/>
    </location>
    <ligand>
        <name>GMP</name>
        <dbReference type="ChEBI" id="CHEBI:58115"/>
    </ligand>
</feature>
<dbReference type="InterPro" id="IPR027434">
    <property type="entry name" value="Homing_endonucl"/>
</dbReference>
<dbReference type="PROSITE" id="PS50818">
    <property type="entry name" value="INTEIN_C_TER"/>
    <property type="match status" value="1"/>
</dbReference>
<keyword evidence="3" id="KW-0540">Nuclease</keyword>
<dbReference type="GO" id="GO:0042245">
    <property type="term" value="P:RNA repair"/>
    <property type="evidence" value="ECO:0007669"/>
    <property type="project" value="UniProtKB-KW"/>
</dbReference>
<keyword evidence="2 19" id="KW-0436">Ligase</keyword>
<evidence type="ECO:0000256" key="12">
    <source>
        <dbReference type="ARBA" id="ARBA00023134"/>
    </source>
</evidence>
<evidence type="ECO:0000256" key="17">
    <source>
        <dbReference type="PIRSR" id="PIRSR601233-2"/>
    </source>
</evidence>
<evidence type="ECO:0000256" key="2">
    <source>
        <dbReference type="ARBA" id="ARBA00022598"/>
    </source>
</evidence>
<dbReference type="InterPro" id="IPR001233">
    <property type="entry name" value="RtcB"/>
</dbReference>
<keyword evidence="13 18" id="KW-0464">Manganese</keyword>
<evidence type="ECO:0000256" key="6">
    <source>
        <dbReference type="ARBA" id="ARBA00022759"/>
    </source>
</evidence>
<dbReference type="SMART" id="SM00305">
    <property type="entry name" value="HintC"/>
    <property type="match status" value="1"/>
</dbReference>
<comment type="cofactor">
    <cofactor evidence="18 19">
        <name>Mn(2+)</name>
        <dbReference type="ChEBI" id="CHEBI:29035"/>
    </cofactor>
    <text evidence="18 19">Binds 2 manganese ions per subunit.</text>
</comment>
<feature type="binding site" evidence="17">
    <location>
        <position position="987"/>
    </location>
    <ligand>
        <name>GMP</name>
        <dbReference type="ChEBI" id="CHEBI:58115"/>
    </ligand>
</feature>
<evidence type="ECO:0000256" key="7">
    <source>
        <dbReference type="ARBA" id="ARBA00022800"/>
    </source>
</evidence>
<evidence type="ECO:0000256" key="13">
    <source>
        <dbReference type="ARBA" id="ARBA00023211"/>
    </source>
</evidence>
<dbReference type="PROSITE" id="PS50819">
    <property type="entry name" value="INTEIN_ENDONUCLEASE"/>
    <property type="match status" value="1"/>
</dbReference>
<evidence type="ECO:0000256" key="14">
    <source>
        <dbReference type="ARBA" id="ARBA00047746"/>
    </source>
</evidence>
<dbReference type="Proteomes" id="UP000002221">
    <property type="component" value="Chromosome"/>
</dbReference>
<evidence type="ECO:0000256" key="18">
    <source>
        <dbReference type="PIRSR" id="PIRSR601233-3"/>
    </source>
</evidence>
<evidence type="ECO:0000256" key="19">
    <source>
        <dbReference type="RuleBase" id="RU371113"/>
    </source>
</evidence>
<keyword evidence="10" id="KW-0404">Intron homing</keyword>
<dbReference type="GO" id="GO:0006314">
    <property type="term" value="P:intron homing"/>
    <property type="evidence" value="ECO:0007669"/>
    <property type="project" value="UniProtKB-KW"/>
</dbReference>
<dbReference type="InterPro" id="IPR004042">
    <property type="entry name" value="Intein_endonuc_central"/>
</dbReference>
<evidence type="ECO:0000313" key="22">
    <source>
        <dbReference type="Proteomes" id="UP000002221"/>
    </source>
</evidence>
<dbReference type="GO" id="GO:0006396">
    <property type="term" value="P:RNA processing"/>
    <property type="evidence" value="ECO:0007669"/>
    <property type="project" value="InterPro"/>
</dbReference>
<dbReference type="InterPro" id="IPR006141">
    <property type="entry name" value="Intein_N"/>
</dbReference>
<dbReference type="SUPFAM" id="SSF103365">
    <property type="entry name" value="Hypothetical protein PH1602"/>
    <property type="match status" value="2"/>
</dbReference>
<dbReference type="KEGG" id="rmr:Rmar_0504"/>
<gene>
    <name evidence="19" type="primary">rtcB</name>
    <name evidence="21" type="ordered locus">Rmar_0504</name>
</gene>
<dbReference type="STRING" id="518766.Rmar_0504"/>
<evidence type="ECO:0000256" key="15">
    <source>
        <dbReference type="ARBA" id="ARBA00049514"/>
    </source>
</evidence>
<feature type="binding site" evidence="17">
    <location>
        <begin position="885"/>
        <end position="888"/>
    </location>
    <ligand>
        <name>GMP</name>
        <dbReference type="ChEBI" id="CHEBI:58115"/>
    </ligand>
</feature>
<comment type="similarity">
    <text evidence="1 19">Belongs to the RtcB family.</text>
</comment>
<feature type="binding site" evidence="18">
    <location>
        <position position="711"/>
    </location>
    <ligand>
        <name>Mn(2+)</name>
        <dbReference type="ChEBI" id="CHEBI:29035"/>
        <label>1</label>
    </ligand>
</feature>
<protein>
    <recommendedName>
        <fullName evidence="19">tRNA-splicing ligase RtcB</fullName>
        <ecNumber evidence="19">6.5.1.-</ecNumber>
    </recommendedName>
</protein>
<feature type="binding site" evidence="17">
    <location>
        <begin position="710"/>
        <end position="714"/>
    </location>
    <ligand>
        <name>GMP</name>
        <dbReference type="ChEBI" id="CHEBI:58115"/>
    </ligand>
</feature>
<keyword evidence="9" id="KW-0068">Autocatalytic cleavage</keyword>
<evidence type="ECO:0000256" key="16">
    <source>
        <dbReference type="PIRSR" id="PIRSR601233-1"/>
    </source>
</evidence>
<keyword evidence="12 17" id="KW-0342">GTP-binding</keyword>
<dbReference type="CDD" id="cd00081">
    <property type="entry name" value="Hint"/>
    <property type="match status" value="2"/>
</dbReference>
<dbReference type="GO" id="GO:0003972">
    <property type="term" value="F:RNA ligase (ATP) activity"/>
    <property type="evidence" value="ECO:0007669"/>
    <property type="project" value="TreeGrafter"/>
</dbReference>
<keyword evidence="5 17" id="KW-0547">Nucleotide-binding</keyword>
<dbReference type="EC" id="6.5.1.-" evidence="19"/>
<evidence type="ECO:0000256" key="10">
    <source>
        <dbReference type="ARBA" id="ARBA00022886"/>
    </source>
</evidence>
<dbReference type="SMART" id="SM00306">
    <property type="entry name" value="HintN"/>
    <property type="match status" value="1"/>
</dbReference>
<dbReference type="GO" id="GO:0016539">
    <property type="term" value="P:intein-mediated protein splicing"/>
    <property type="evidence" value="ECO:0007669"/>
    <property type="project" value="InterPro"/>
</dbReference>
<feature type="binding site" evidence="18">
    <location>
        <position position="95"/>
    </location>
    <ligand>
        <name>Mn(2+)</name>
        <dbReference type="ChEBI" id="CHEBI:29035"/>
        <label>1</label>
    </ligand>
</feature>
<reference evidence="21 22" key="1">
    <citation type="journal article" date="2009" name="Stand. Genomic Sci.">
        <title>Complete genome sequence of Rhodothermus marinus type strain (R-10).</title>
        <authorList>
            <person name="Nolan M."/>
            <person name="Tindall B.J."/>
            <person name="Pomrenke H."/>
            <person name="Lapidus A."/>
            <person name="Copeland A."/>
            <person name="Glavina Del Rio T."/>
            <person name="Lucas S."/>
            <person name="Chen F."/>
            <person name="Tice H."/>
            <person name="Cheng J.F."/>
            <person name="Saunders E."/>
            <person name="Han C."/>
            <person name="Bruce D."/>
            <person name="Goodwin L."/>
            <person name="Chain P."/>
            <person name="Pitluck S."/>
            <person name="Ovchinikova G."/>
            <person name="Pati A."/>
            <person name="Ivanova N."/>
            <person name="Mavromatis K."/>
            <person name="Chen A."/>
            <person name="Palaniappan K."/>
            <person name="Land M."/>
            <person name="Hauser L."/>
            <person name="Chang Y.J."/>
            <person name="Jeffries C.D."/>
            <person name="Brettin T."/>
            <person name="Goker M."/>
            <person name="Bristow J."/>
            <person name="Eisen J.A."/>
            <person name="Markowitz V."/>
            <person name="Hugenholtz P."/>
            <person name="Kyrpides N.C."/>
            <person name="Klenk H.P."/>
            <person name="Detter J.C."/>
        </authorList>
    </citation>
    <scope>NUCLEOTIDE SEQUENCE [LARGE SCALE GENOMIC DNA]</scope>
    <source>
        <strain evidence="22">ATCC 43812 / DSM 4252 / R-10</strain>
    </source>
</reference>
<comment type="catalytic activity">
    <reaction evidence="15">
        <text>a 3'-end 2',3'-cyclophospho-ribonucleotide-RNA + a 5'-end dephospho-ribonucleoside-RNA + GTP + H2O = a ribonucleotidyl-ribonucleotide-RNA + GMP + diphosphate + H(+)</text>
        <dbReference type="Rhea" id="RHEA:68080"/>
        <dbReference type="Rhea" id="RHEA-COMP:10464"/>
        <dbReference type="Rhea" id="RHEA-COMP:13936"/>
        <dbReference type="Rhea" id="RHEA-COMP:17355"/>
        <dbReference type="ChEBI" id="CHEBI:15377"/>
        <dbReference type="ChEBI" id="CHEBI:15378"/>
        <dbReference type="ChEBI" id="CHEBI:33019"/>
        <dbReference type="ChEBI" id="CHEBI:37565"/>
        <dbReference type="ChEBI" id="CHEBI:58115"/>
        <dbReference type="ChEBI" id="CHEBI:83064"/>
        <dbReference type="ChEBI" id="CHEBI:138284"/>
        <dbReference type="ChEBI" id="CHEBI:173118"/>
        <dbReference type="EC" id="6.5.1.8"/>
    </reaction>
</comment>
<keyword evidence="6" id="KW-0255">Endonuclease</keyword>
<evidence type="ECO:0000256" key="9">
    <source>
        <dbReference type="ARBA" id="ARBA00022813"/>
    </source>
</evidence>
<dbReference type="EMBL" id="CP001807">
    <property type="protein sequence ID" value="ACY47406.1"/>
    <property type="molecule type" value="Genomic_DNA"/>
</dbReference>
<dbReference type="GO" id="GO:0005525">
    <property type="term" value="F:GTP binding"/>
    <property type="evidence" value="ECO:0007669"/>
    <property type="project" value="UniProtKB-KW"/>
</dbReference>